<feature type="region of interest" description="Disordered" evidence="1">
    <location>
        <begin position="456"/>
        <end position="490"/>
    </location>
</feature>
<sequence length="555" mass="58967">MTDIASLGVEINTGQVRTANSDLDFLAQIARNTAATVAALERTAATTAAAIGKLSPAASEAATQIEAAATKTRTFAQAMVGLSDDLNNATSDVRDFSAVGQRGLDQLRAKFDPLFAAGMRYKESLSDIRDAHAAGALTQTQYQAAIERTKTAFTAQTAILTGNKNALNSVAASGQLARHELINLSRQAQDIVVSLGSGQSPFTVLLQQGTQVADIFGSSKTGTVGGAIKQIGSGIASVLTPMRLLALGTTALAAGGVLAYSSWKTFTLQLDDTARAAGTSTRELSKLQAAASAKGISGDDFNKGIGGFANQIYQAKNNMGGLADVFRANAIPAVKSFEDGLAKAADLIQRAGSDQQRLVLLQQMGLPATMEWVRLLSGGADGLRKAKDASAEFAADEKLVEKARQFDEAWDRAWTNFGRRAKSAFQVALDAGTTFFERQERARQDIANKRPDLAYMVGKKPEPDPNNSDFKDRFGSFSGSSTSLSDGLRQRADTISGNSSVDYQKTLRVIAIETPKLGALGQTRTAQQMREGQNESSKSKEVEYEHDSDCRRRAA</sequence>
<evidence type="ECO:0000259" key="2">
    <source>
        <dbReference type="Pfam" id="PF06791"/>
    </source>
</evidence>
<protein>
    <submittedName>
        <fullName evidence="3">Phage tail length tape measure family protein</fullName>
    </submittedName>
</protein>
<evidence type="ECO:0000256" key="1">
    <source>
        <dbReference type="SAM" id="MobiDB-lite"/>
    </source>
</evidence>
<comment type="caution">
    <text evidence="3">The sequence shown here is derived from an EMBL/GenBank/DDBJ whole genome shotgun (WGS) entry which is preliminary data.</text>
</comment>
<name>A0A933RYR9_RHOPL</name>
<evidence type="ECO:0000313" key="3">
    <source>
        <dbReference type="EMBL" id="MBI5128943.1"/>
    </source>
</evidence>
<feature type="region of interest" description="Disordered" evidence="1">
    <location>
        <begin position="516"/>
        <end position="555"/>
    </location>
</feature>
<feature type="compositionally biased region" description="Polar residues" evidence="1">
    <location>
        <begin position="522"/>
        <end position="536"/>
    </location>
</feature>
<dbReference type="Proteomes" id="UP000782519">
    <property type="component" value="Unassembled WGS sequence"/>
</dbReference>
<proteinExistence type="predicted"/>
<accession>A0A933RYR9</accession>
<feature type="compositionally biased region" description="Basic and acidic residues" evidence="1">
    <location>
        <begin position="459"/>
        <end position="474"/>
    </location>
</feature>
<feature type="domain" description="Bacteriophage tail tape measure N-terminal" evidence="2">
    <location>
        <begin position="167"/>
        <end position="297"/>
    </location>
</feature>
<evidence type="ECO:0000313" key="4">
    <source>
        <dbReference type="Proteomes" id="UP000782519"/>
    </source>
</evidence>
<dbReference type="EMBL" id="JACRJB010000014">
    <property type="protein sequence ID" value="MBI5128943.1"/>
    <property type="molecule type" value="Genomic_DNA"/>
</dbReference>
<dbReference type="AlphaFoldDB" id="A0A933RYR9"/>
<feature type="compositionally biased region" description="Basic and acidic residues" evidence="1">
    <location>
        <begin position="537"/>
        <end position="555"/>
    </location>
</feature>
<organism evidence="3 4">
    <name type="scientific">Rhodopseudomonas palustris</name>
    <dbReference type="NCBI Taxonomy" id="1076"/>
    <lineage>
        <taxon>Bacteria</taxon>
        <taxon>Pseudomonadati</taxon>
        <taxon>Pseudomonadota</taxon>
        <taxon>Alphaproteobacteria</taxon>
        <taxon>Hyphomicrobiales</taxon>
        <taxon>Nitrobacteraceae</taxon>
        <taxon>Rhodopseudomonas</taxon>
    </lineage>
</organism>
<gene>
    <name evidence="3" type="ORF">HZA66_05845</name>
</gene>
<feature type="compositionally biased region" description="Low complexity" evidence="1">
    <location>
        <begin position="475"/>
        <end position="487"/>
    </location>
</feature>
<reference evidence="3" key="1">
    <citation type="submission" date="2020-07" db="EMBL/GenBank/DDBJ databases">
        <title>Huge and variable diversity of episymbiotic CPR bacteria and DPANN archaea in groundwater ecosystems.</title>
        <authorList>
            <person name="He C.Y."/>
            <person name="Keren R."/>
            <person name="Whittaker M."/>
            <person name="Farag I.F."/>
            <person name="Doudna J."/>
            <person name="Cate J.H.D."/>
            <person name="Banfield J.F."/>
        </authorList>
    </citation>
    <scope>NUCLEOTIDE SEQUENCE</scope>
    <source>
        <strain evidence="3">NC_groundwater_1818_Pr3_B-0.1um_66_35</strain>
    </source>
</reference>
<dbReference type="Pfam" id="PF06791">
    <property type="entry name" value="TMP_2"/>
    <property type="match status" value="1"/>
</dbReference>
<dbReference type="InterPro" id="IPR009628">
    <property type="entry name" value="Phage_tape_measure_N"/>
</dbReference>